<dbReference type="EMBL" id="SLUI01000017">
    <property type="protein sequence ID" value="TCL33589.1"/>
    <property type="molecule type" value="Genomic_DNA"/>
</dbReference>
<evidence type="ECO:0000313" key="3">
    <source>
        <dbReference type="Proteomes" id="UP000295063"/>
    </source>
</evidence>
<comment type="caution">
    <text evidence="2">The sequence shown here is derived from an EMBL/GenBank/DDBJ whole genome shotgun (WGS) entry which is preliminary data.</text>
</comment>
<proteinExistence type="predicted"/>
<organism evidence="2 3">
    <name type="scientific">Anaerospora hongkongensis</name>
    <dbReference type="NCBI Taxonomy" id="244830"/>
    <lineage>
        <taxon>Bacteria</taxon>
        <taxon>Bacillati</taxon>
        <taxon>Bacillota</taxon>
        <taxon>Negativicutes</taxon>
        <taxon>Selenomonadales</taxon>
        <taxon>Sporomusaceae</taxon>
        <taxon>Anaerospora</taxon>
    </lineage>
</organism>
<reference evidence="2 3" key="1">
    <citation type="submission" date="2019-03" db="EMBL/GenBank/DDBJ databases">
        <title>Genomic Encyclopedia of Type Strains, Phase IV (KMG-IV): sequencing the most valuable type-strain genomes for metagenomic binning, comparative biology and taxonomic classification.</title>
        <authorList>
            <person name="Goeker M."/>
        </authorList>
    </citation>
    <scope>NUCLEOTIDE SEQUENCE [LARGE SCALE GENOMIC DNA]</scope>
    <source>
        <strain evidence="2 3">DSM 15969</strain>
    </source>
</reference>
<dbReference type="RefSeq" id="WP_132083080.1">
    <property type="nucleotide sequence ID" value="NZ_SLUI01000017.1"/>
</dbReference>
<keyword evidence="3" id="KW-1185">Reference proteome</keyword>
<accession>A0A4R1PRJ2</accession>
<feature type="chain" id="PRO_5020778057" description="Iron transport-associated protein" evidence="1">
    <location>
        <begin position="21"/>
        <end position="173"/>
    </location>
</feature>
<feature type="signal peptide" evidence="1">
    <location>
        <begin position="1"/>
        <end position="20"/>
    </location>
</feature>
<name>A0A4R1PRJ2_9FIRM</name>
<evidence type="ECO:0000256" key="1">
    <source>
        <dbReference type="SAM" id="SignalP"/>
    </source>
</evidence>
<keyword evidence="1" id="KW-0732">Signal</keyword>
<gene>
    <name evidence="2" type="ORF">EV210_11747</name>
</gene>
<dbReference type="AlphaFoldDB" id="A0A4R1PRJ2"/>
<protein>
    <recommendedName>
        <fullName evidence="4">Iron transport-associated protein</fullName>
    </recommendedName>
</protein>
<dbReference type="Proteomes" id="UP000295063">
    <property type="component" value="Unassembled WGS sequence"/>
</dbReference>
<evidence type="ECO:0000313" key="2">
    <source>
        <dbReference type="EMBL" id="TCL33589.1"/>
    </source>
</evidence>
<evidence type="ECO:0008006" key="4">
    <source>
        <dbReference type="Google" id="ProtNLM"/>
    </source>
</evidence>
<sequence>MKRILLLCLALLMLQSVCLAKIEKEVDKFDGSFCYYVDATYYDPYNPQYTVASFTLFPDPENGDRKYLQIFLNSKTAYAIEPTIKVQIDDTIYTWDSNHQSSRRNGAVDFTFTLPDNVYEALLNTNRNISLRFFYKDISGDYKQDFAIPYKKIKEVQTMYKTYGSSSAKQPAN</sequence>